<feature type="compositionally biased region" description="Polar residues" evidence="1">
    <location>
        <begin position="467"/>
        <end position="481"/>
    </location>
</feature>
<dbReference type="InterPro" id="IPR050621">
    <property type="entry name" value="Tudor_domain_containing"/>
</dbReference>
<reference evidence="3" key="1">
    <citation type="submission" date="2020-11" db="EMBL/GenBank/DDBJ databases">
        <authorList>
            <person name="Tran Van P."/>
        </authorList>
    </citation>
    <scope>NUCLEOTIDE SEQUENCE</scope>
</reference>
<dbReference type="InterPro" id="IPR035437">
    <property type="entry name" value="SNase_OB-fold_sf"/>
</dbReference>
<dbReference type="SUPFAM" id="SSF63748">
    <property type="entry name" value="Tudor/PWWP/MBT"/>
    <property type="match status" value="2"/>
</dbReference>
<gene>
    <name evidence="3" type="ORF">NMOB1V02_LOCUS11866</name>
</gene>
<dbReference type="AlphaFoldDB" id="A0A7R9C1F9"/>
<evidence type="ECO:0000259" key="2">
    <source>
        <dbReference type="PROSITE" id="PS50304"/>
    </source>
</evidence>
<accession>A0A7R9C1F9</accession>
<dbReference type="PANTHER" id="PTHR22948">
    <property type="entry name" value="TUDOR DOMAIN CONTAINING PROTEIN"/>
    <property type="match status" value="1"/>
</dbReference>
<protein>
    <recommendedName>
        <fullName evidence="2">Tudor domain-containing protein</fullName>
    </recommendedName>
</protein>
<dbReference type="CDD" id="cd20379">
    <property type="entry name" value="Tudor_dTUD-like"/>
    <property type="match status" value="1"/>
</dbReference>
<dbReference type="InterPro" id="IPR002999">
    <property type="entry name" value="Tudor"/>
</dbReference>
<organism evidence="3">
    <name type="scientific">Notodromas monacha</name>
    <dbReference type="NCBI Taxonomy" id="399045"/>
    <lineage>
        <taxon>Eukaryota</taxon>
        <taxon>Metazoa</taxon>
        <taxon>Ecdysozoa</taxon>
        <taxon>Arthropoda</taxon>
        <taxon>Crustacea</taxon>
        <taxon>Oligostraca</taxon>
        <taxon>Ostracoda</taxon>
        <taxon>Podocopa</taxon>
        <taxon>Podocopida</taxon>
        <taxon>Cypridocopina</taxon>
        <taxon>Cypridoidea</taxon>
        <taxon>Cyprididae</taxon>
        <taxon>Notodromas</taxon>
    </lineage>
</organism>
<dbReference type="GO" id="GO:0005737">
    <property type="term" value="C:cytoplasm"/>
    <property type="evidence" value="ECO:0007669"/>
    <property type="project" value="UniProtKB-ARBA"/>
</dbReference>
<feature type="compositionally biased region" description="Polar residues" evidence="1">
    <location>
        <begin position="497"/>
        <end position="511"/>
    </location>
</feature>
<dbReference type="Proteomes" id="UP000678499">
    <property type="component" value="Unassembled WGS sequence"/>
</dbReference>
<dbReference type="PROSITE" id="PS50304">
    <property type="entry name" value="TUDOR"/>
    <property type="match status" value="2"/>
</dbReference>
<feature type="region of interest" description="Disordered" evidence="1">
    <location>
        <begin position="467"/>
        <end position="511"/>
    </location>
</feature>
<sequence length="672" mass="75263">MMSVRLTSPDKASCPMVVMKPDFFQENCFFAAIGDRSEGVERVEGIIRDFMHTNDPPVPAKEFWRSNVVTLFFSNVLGHWVRGWVTKISEELKQAEVLLVDYGMHQIISMSQMRALPRKLLEIPMLAFSLQMVTEETMRTAPAKLDELLQPTLEEWLQNSMIESRFSHRLLTVNKTLVNELLNKVDSGKSCKDAYKNALKCAMKLQAVDADVTPGSTENVLLSWTNKVPSFYLRICSKLDSLSEFTKALGAENLSEIGTPVIGKDISVGMLFAASFEGCWYRVQILDLKASCANVFLIDYGEERNIQITDLRVLPEPYVKFPMQAIRGVLYGVLCDPRKFKTSPQEYVLKKFPEALFKATFLSRNFDGSWCVDLVGIRNRESLVQVLCRDEIAFRATPRPVRKPLGGMLSEREISQLKKHLPETNNNNVSDRVKSSKKLPEARSHAMCKLNRVIPDEKNPIAKKLQLQKSTSMSNLPTKSTQKVVQKKVVKPDSNQENRTPSSANIPNSAKTSTEIKIKPVVLSKPANSAQFRRPNGLVKTAVNNSHASKIEKQAVRFVAPQREMSTAKSLAKSDASVAAVLIPLCESGEKVITELFEDFGAEPNFATAFPCSTPAPSPVRMSIISRRESLENGGEEDGHFEVLSKSAFESSVGFNKMDEFDYLETGELQEQ</sequence>
<evidence type="ECO:0000313" key="3">
    <source>
        <dbReference type="EMBL" id="CAD7284259.1"/>
    </source>
</evidence>
<dbReference type="EMBL" id="CAJPEX010007506">
    <property type="protein sequence ID" value="CAG0924411.1"/>
    <property type="molecule type" value="Genomic_DNA"/>
</dbReference>
<keyword evidence="4" id="KW-1185">Reference proteome</keyword>
<name>A0A7R9C1F9_9CRUS</name>
<feature type="domain" description="Tudor" evidence="2">
    <location>
        <begin position="265"/>
        <end position="321"/>
    </location>
</feature>
<feature type="region of interest" description="Disordered" evidence="1">
    <location>
        <begin position="422"/>
        <end position="442"/>
    </location>
</feature>
<feature type="compositionally biased region" description="Basic and acidic residues" evidence="1">
    <location>
        <begin position="431"/>
        <end position="442"/>
    </location>
</feature>
<dbReference type="Gene3D" id="2.40.50.90">
    <property type="match status" value="1"/>
</dbReference>
<dbReference type="PANTHER" id="PTHR22948:SF29">
    <property type="entry name" value="FI02030P-RELATED"/>
    <property type="match status" value="1"/>
</dbReference>
<dbReference type="OrthoDB" id="9989103at2759"/>
<proteinExistence type="predicted"/>
<dbReference type="EMBL" id="OA889543">
    <property type="protein sequence ID" value="CAD7284259.1"/>
    <property type="molecule type" value="Genomic_DNA"/>
</dbReference>
<evidence type="ECO:0000256" key="1">
    <source>
        <dbReference type="SAM" id="MobiDB-lite"/>
    </source>
</evidence>
<feature type="domain" description="Tudor" evidence="2">
    <location>
        <begin position="63"/>
        <end position="123"/>
    </location>
</feature>
<feature type="non-terminal residue" evidence="3">
    <location>
        <position position="1"/>
    </location>
</feature>
<evidence type="ECO:0000313" key="4">
    <source>
        <dbReference type="Proteomes" id="UP000678499"/>
    </source>
</evidence>
<dbReference type="Gene3D" id="2.30.30.140">
    <property type="match status" value="2"/>
</dbReference>
<dbReference type="Pfam" id="PF00567">
    <property type="entry name" value="TUDOR"/>
    <property type="match status" value="2"/>
</dbReference>
<dbReference type="SMART" id="SM00333">
    <property type="entry name" value="TUDOR"/>
    <property type="match status" value="2"/>
</dbReference>